<evidence type="ECO:0000256" key="1">
    <source>
        <dbReference type="SAM" id="Phobius"/>
    </source>
</evidence>
<evidence type="ECO:0000313" key="4">
    <source>
        <dbReference type="Proteomes" id="UP001152797"/>
    </source>
</evidence>
<keyword evidence="1" id="KW-1133">Transmembrane helix</keyword>
<dbReference type="AlphaFoldDB" id="A0A9P1D503"/>
<evidence type="ECO:0000313" key="2">
    <source>
        <dbReference type="EMBL" id="CAI4002687.1"/>
    </source>
</evidence>
<organism evidence="2">
    <name type="scientific">Cladocopium goreaui</name>
    <dbReference type="NCBI Taxonomy" id="2562237"/>
    <lineage>
        <taxon>Eukaryota</taxon>
        <taxon>Sar</taxon>
        <taxon>Alveolata</taxon>
        <taxon>Dinophyceae</taxon>
        <taxon>Suessiales</taxon>
        <taxon>Symbiodiniaceae</taxon>
        <taxon>Cladocopium</taxon>
    </lineage>
</organism>
<dbReference type="Proteomes" id="UP001152797">
    <property type="component" value="Unassembled WGS sequence"/>
</dbReference>
<keyword evidence="1" id="KW-0472">Membrane</keyword>
<reference evidence="2" key="1">
    <citation type="submission" date="2022-10" db="EMBL/GenBank/DDBJ databases">
        <authorList>
            <person name="Chen Y."/>
            <person name="Dougan E. K."/>
            <person name="Chan C."/>
            <person name="Rhodes N."/>
            <person name="Thang M."/>
        </authorList>
    </citation>
    <scope>NUCLEOTIDE SEQUENCE</scope>
</reference>
<dbReference type="EMBL" id="CAMXCT030003139">
    <property type="protein sequence ID" value="CAL4789999.1"/>
    <property type="molecule type" value="Genomic_DNA"/>
</dbReference>
<dbReference type="EMBL" id="CAMXCT020003139">
    <property type="protein sequence ID" value="CAL1156062.1"/>
    <property type="molecule type" value="Genomic_DNA"/>
</dbReference>
<feature type="transmembrane region" description="Helical" evidence="1">
    <location>
        <begin position="26"/>
        <end position="49"/>
    </location>
</feature>
<sequence length="348" mass="38633">MRRGMQRGNTYVEVREVGQQGPLGKLCGSLCISCLGVVMYWGSLALLAVNEQRTVCTQRALISAANVYEEVSCDGRAGGADLRNSAIFFSCPFAEESLVSRGPNDFGAKDFLGEAFRVKAVKVRQDVQMLQCVETKTTEQRQLEGDRTIQVDRYSYDLQWRSGPVDATSFRAWSSNAARHALRDGCGAGLRSNPNFKLSSQTLMAPSLISGVFDLTRFLSQLDVSEAIPLKGGMGAPRRTAKDGQPYTWEEFEDYYQDSAWREWRAAAEAEPDGFLEGNVLHTCNYEKLGCLRISYFKSSATHGSYLGSQRLGRSPVRTLPWKAPPSWMCKATDVDLFSGKEYLQSAE</sequence>
<comment type="caution">
    <text evidence="2">The sequence shown here is derived from an EMBL/GenBank/DDBJ whole genome shotgun (WGS) entry which is preliminary data.</text>
</comment>
<dbReference type="Pfam" id="PF07787">
    <property type="entry name" value="TMEM43"/>
    <property type="match status" value="1"/>
</dbReference>
<gene>
    <name evidence="2" type="ORF">C1SCF055_LOCUS28625</name>
</gene>
<keyword evidence="4" id="KW-1185">Reference proteome</keyword>
<dbReference type="OrthoDB" id="410725at2759"/>
<evidence type="ECO:0000313" key="3">
    <source>
        <dbReference type="EMBL" id="CAL1156062.1"/>
    </source>
</evidence>
<feature type="non-terminal residue" evidence="2">
    <location>
        <position position="1"/>
    </location>
</feature>
<dbReference type="InterPro" id="IPR012430">
    <property type="entry name" value="TMEM43_fam"/>
</dbReference>
<proteinExistence type="predicted"/>
<protein>
    <submittedName>
        <fullName evidence="2">Uncharacterized protein</fullName>
    </submittedName>
</protein>
<reference evidence="3" key="2">
    <citation type="submission" date="2024-04" db="EMBL/GenBank/DDBJ databases">
        <authorList>
            <person name="Chen Y."/>
            <person name="Shah S."/>
            <person name="Dougan E. K."/>
            <person name="Thang M."/>
            <person name="Chan C."/>
        </authorList>
    </citation>
    <scope>NUCLEOTIDE SEQUENCE [LARGE SCALE GENOMIC DNA]</scope>
</reference>
<keyword evidence="1" id="KW-0812">Transmembrane</keyword>
<accession>A0A9P1D503</accession>
<name>A0A9P1D503_9DINO</name>
<dbReference type="EMBL" id="CAMXCT010003139">
    <property type="protein sequence ID" value="CAI4002687.1"/>
    <property type="molecule type" value="Genomic_DNA"/>
</dbReference>